<evidence type="ECO:0000259" key="1">
    <source>
        <dbReference type="Pfam" id="PF01636"/>
    </source>
</evidence>
<evidence type="ECO:0000313" key="2">
    <source>
        <dbReference type="EMBL" id="MQY19885.1"/>
    </source>
</evidence>
<dbReference type="EMBL" id="WEGK01000005">
    <property type="protein sequence ID" value="MQY19885.1"/>
    <property type="molecule type" value="Genomic_DNA"/>
</dbReference>
<dbReference type="Gene3D" id="3.90.1200.10">
    <property type="match status" value="1"/>
</dbReference>
<name>A0A7K0D2E6_9NOCA</name>
<feature type="domain" description="Aminoglycoside phosphotransferase" evidence="1">
    <location>
        <begin position="45"/>
        <end position="259"/>
    </location>
</feature>
<comment type="caution">
    <text evidence="2">The sequence shown here is derived from an EMBL/GenBank/DDBJ whole genome shotgun (WGS) entry which is preliminary data.</text>
</comment>
<gene>
    <name evidence="2" type="ORF">NRB20_29800</name>
</gene>
<dbReference type="OrthoDB" id="3723194at2"/>
<organism evidence="2 3">
    <name type="scientific">Nocardia macrotermitis</name>
    <dbReference type="NCBI Taxonomy" id="2585198"/>
    <lineage>
        <taxon>Bacteria</taxon>
        <taxon>Bacillati</taxon>
        <taxon>Actinomycetota</taxon>
        <taxon>Actinomycetes</taxon>
        <taxon>Mycobacteriales</taxon>
        <taxon>Nocardiaceae</taxon>
        <taxon>Nocardia</taxon>
    </lineage>
</organism>
<protein>
    <recommendedName>
        <fullName evidence="1">Aminoglycoside phosphotransferase domain-containing protein</fullName>
    </recommendedName>
</protein>
<evidence type="ECO:0000313" key="3">
    <source>
        <dbReference type="Proteomes" id="UP000438448"/>
    </source>
</evidence>
<dbReference type="AlphaFoldDB" id="A0A7K0D2E6"/>
<dbReference type="Pfam" id="PF01636">
    <property type="entry name" value="APH"/>
    <property type="match status" value="1"/>
</dbReference>
<accession>A0A7K0D2E6</accession>
<reference evidence="2 3" key="1">
    <citation type="submission" date="2019-10" db="EMBL/GenBank/DDBJ databases">
        <title>Nocardia macrotermitis sp. nov. and Nocardia aurantia sp. nov., isolated from the gut of fungus growing-termite Macrotermes natalensis.</title>
        <authorList>
            <person name="Benndorf R."/>
            <person name="Schwitalla J."/>
            <person name="Martin K."/>
            <person name="De Beer W."/>
            <person name="Kaster A.-K."/>
            <person name="Vollmers J."/>
            <person name="Poulsen M."/>
            <person name="Beemelmanns C."/>
        </authorList>
    </citation>
    <scope>NUCLEOTIDE SEQUENCE [LARGE SCALE GENOMIC DNA]</scope>
    <source>
        <strain evidence="2 3">RB20</strain>
    </source>
</reference>
<dbReference type="Proteomes" id="UP000438448">
    <property type="component" value="Unassembled WGS sequence"/>
</dbReference>
<dbReference type="SUPFAM" id="SSF56112">
    <property type="entry name" value="Protein kinase-like (PK-like)"/>
    <property type="match status" value="1"/>
</dbReference>
<dbReference type="RefSeq" id="WP_153410625.1">
    <property type="nucleotide sequence ID" value="NZ_WEGK01000005.1"/>
</dbReference>
<dbReference type="InterPro" id="IPR011009">
    <property type="entry name" value="Kinase-like_dom_sf"/>
</dbReference>
<keyword evidence="3" id="KW-1185">Reference proteome</keyword>
<sequence length="308" mass="34826">MITTFEPVEPVAAPGFTPERTLAILDIACRAVGLDHTGAQLLRHHTNAVYRLVSAPVVVKIDRPHQGATAVDVVALVRWLRARQVSVVGLASVRQPMEIDGCVVTFWQYLPQYREIIAPDLAEPLSMLHSLRTRPPQWLPARHLAGTFTRIARSIAASRILTPEHRALLRAERARLAARAAEVTFVLPPGLIHGDAHHRNMLWDNETDRAVLCDWESVAYGHPEWDLVTLEVHCRRFAHPAVEYEKFCHAYGFDIRTWSGYPWLRDLRELRMITTNAYKSAPGTPCAREVLRRIDALRAGTASRWNIL</sequence>
<dbReference type="InterPro" id="IPR002575">
    <property type="entry name" value="Aminoglycoside_PTrfase"/>
</dbReference>
<proteinExistence type="predicted"/>